<evidence type="ECO:0000313" key="7">
    <source>
        <dbReference type="EMBL" id="HJB08504.1"/>
    </source>
</evidence>
<dbReference type="GO" id="GO:0016020">
    <property type="term" value="C:membrane"/>
    <property type="evidence" value="ECO:0007669"/>
    <property type="project" value="UniProtKB-SubCell"/>
</dbReference>
<feature type="transmembrane region" description="Helical" evidence="6">
    <location>
        <begin position="248"/>
        <end position="273"/>
    </location>
</feature>
<evidence type="ECO:0000256" key="3">
    <source>
        <dbReference type="ARBA" id="ARBA00022692"/>
    </source>
</evidence>
<comment type="subcellular location">
    <subcellularLocation>
        <location evidence="1">Membrane</location>
        <topology evidence="1">Multi-pass membrane protein</topology>
    </subcellularLocation>
</comment>
<dbReference type="NCBIfam" id="TIGR02872">
    <property type="entry name" value="spore_ytvI"/>
    <property type="match status" value="1"/>
</dbReference>
<dbReference type="GO" id="GO:0055085">
    <property type="term" value="P:transmembrane transport"/>
    <property type="evidence" value="ECO:0007669"/>
    <property type="project" value="TreeGrafter"/>
</dbReference>
<dbReference type="EMBL" id="DWYS01000139">
    <property type="protein sequence ID" value="HJB08504.1"/>
    <property type="molecule type" value="Genomic_DNA"/>
</dbReference>
<protein>
    <submittedName>
        <fullName evidence="7">Sporulation integral membrane protein YtvI</fullName>
    </submittedName>
</protein>
<feature type="transmembrane region" description="Helical" evidence="6">
    <location>
        <begin position="322"/>
        <end position="347"/>
    </location>
</feature>
<dbReference type="PANTHER" id="PTHR21716">
    <property type="entry name" value="TRANSMEMBRANE PROTEIN"/>
    <property type="match status" value="1"/>
</dbReference>
<dbReference type="Pfam" id="PF01594">
    <property type="entry name" value="AI-2E_transport"/>
    <property type="match status" value="1"/>
</dbReference>
<evidence type="ECO:0000313" key="8">
    <source>
        <dbReference type="Proteomes" id="UP000886804"/>
    </source>
</evidence>
<evidence type="ECO:0000256" key="4">
    <source>
        <dbReference type="ARBA" id="ARBA00022989"/>
    </source>
</evidence>
<comment type="caution">
    <text evidence="7">The sequence shown here is derived from an EMBL/GenBank/DDBJ whole genome shotgun (WGS) entry which is preliminary data.</text>
</comment>
<keyword evidence="4 6" id="KW-1133">Transmembrane helix</keyword>
<evidence type="ECO:0000256" key="1">
    <source>
        <dbReference type="ARBA" id="ARBA00004141"/>
    </source>
</evidence>
<accession>A0A9D2L9I5</accession>
<comment type="similarity">
    <text evidence="2">Belongs to the autoinducer-2 exporter (AI-2E) (TC 2.A.86) family.</text>
</comment>
<dbReference type="Proteomes" id="UP000886804">
    <property type="component" value="Unassembled WGS sequence"/>
</dbReference>
<organism evidence="7 8">
    <name type="scientific">Candidatus Enterocloster faecavium</name>
    <dbReference type="NCBI Taxonomy" id="2838560"/>
    <lineage>
        <taxon>Bacteria</taxon>
        <taxon>Bacillati</taxon>
        <taxon>Bacillota</taxon>
        <taxon>Clostridia</taxon>
        <taxon>Lachnospirales</taxon>
        <taxon>Lachnospiraceae</taxon>
        <taxon>Enterocloster</taxon>
    </lineage>
</organism>
<dbReference type="AlphaFoldDB" id="A0A9D2L9I5"/>
<keyword evidence="5 6" id="KW-0472">Membrane</keyword>
<feature type="transmembrane region" description="Helical" evidence="6">
    <location>
        <begin position="66"/>
        <end position="90"/>
    </location>
</feature>
<dbReference type="InterPro" id="IPR014227">
    <property type="entry name" value="YtvI-like"/>
</dbReference>
<keyword evidence="3 6" id="KW-0812">Transmembrane</keyword>
<name>A0A9D2L9I5_9FIRM</name>
<evidence type="ECO:0000256" key="5">
    <source>
        <dbReference type="ARBA" id="ARBA00023136"/>
    </source>
</evidence>
<reference evidence="7" key="1">
    <citation type="journal article" date="2021" name="PeerJ">
        <title>Extensive microbial diversity within the chicken gut microbiome revealed by metagenomics and culture.</title>
        <authorList>
            <person name="Gilroy R."/>
            <person name="Ravi A."/>
            <person name="Getino M."/>
            <person name="Pursley I."/>
            <person name="Horton D.L."/>
            <person name="Alikhan N.F."/>
            <person name="Baker D."/>
            <person name="Gharbi K."/>
            <person name="Hall N."/>
            <person name="Watson M."/>
            <person name="Adriaenssens E.M."/>
            <person name="Foster-Nyarko E."/>
            <person name="Jarju S."/>
            <person name="Secka A."/>
            <person name="Antonio M."/>
            <person name="Oren A."/>
            <person name="Chaudhuri R.R."/>
            <person name="La Ragione R."/>
            <person name="Hildebrand F."/>
            <person name="Pallen M.J."/>
        </authorList>
    </citation>
    <scope>NUCLEOTIDE SEQUENCE</scope>
    <source>
        <strain evidence="7">CHK188-4685</strain>
    </source>
</reference>
<dbReference type="InterPro" id="IPR002549">
    <property type="entry name" value="AI-2E-like"/>
</dbReference>
<feature type="transmembrane region" description="Helical" evidence="6">
    <location>
        <begin position="12"/>
        <end position="31"/>
    </location>
</feature>
<feature type="transmembrane region" description="Helical" evidence="6">
    <location>
        <begin position="170"/>
        <end position="191"/>
    </location>
</feature>
<sequence length="372" mass="40827">METAKRKAFIINFIYFAIILALAVIALKYLLPMAMPFVMGFIIAYLLQGPRNFLAGKLGISKKLVAIVLVLVFYAVIGLLITLLGFKAVGFAGTLVRSLPTFYSSQVEPVILQIFSNLEGWMTQLDPSFVAYLSDMFARTLSSLGDMVSSLSISAMAYLSGLAYAVPGGFIKLVLLIISTFFIALDYDQLMGFCLRQLSSRSKKVVLQIKEYVIGTLFVCIRSYALIMSLTFVELSIGLTLIHIPNSVLIALLIAIFDILPVLGTGGIMIPWVILSAFSGDYPQALGLLAVYVVITIIRNILEPKIVGSQIGLHPVITLCSMFIGVQLFGVIGLFGFPIGLSLLRYLNENGTIHLYKMEDPKQEILPRESDL</sequence>
<feature type="transmembrane region" description="Helical" evidence="6">
    <location>
        <begin position="212"/>
        <end position="242"/>
    </location>
</feature>
<reference evidence="7" key="2">
    <citation type="submission" date="2021-04" db="EMBL/GenBank/DDBJ databases">
        <authorList>
            <person name="Gilroy R."/>
        </authorList>
    </citation>
    <scope>NUCLEOTIDE SEQUENCE</scope>
    <source>
        <strain evidence="7">CHK188-4685</strain>
    </source>
</reference>
<evidence type="ECO:0000256" key="2">
    <source>
        <dbReference type="ARBA" id="ARBA00009773"/>
    </source>
</evidence>
<feature type="transmembrane region" description="Helical" evidence="6">
    <location>
        <begin position="285"/>
        <end position="302"/>
    </location>
</feature>
<proteinExistence type="inferred from homology"/>
<evidence type="ECO:0000256" key="6">
    <source>
        <dbReference type="SAM" id="Phobius"/>
    </source>
</evidence>
<gene>
    <name evidence="7" type="primary">ytvI</name>
    <name evidence="7" type="ORF">H9716_11695</name>
</gene>
<dbReference type="PANTHER" id="PTHR21716:SF68">
    <property type="entry name" value="TRANSPORT PROTEIN YTVI-RELATED"/>
    <property type="match status" value="1"/>
</dbReference>